<sequence length="146" mass="16159">PTPIGTTWGLGGTCVNVGCIPKKLMHQASLLGDSINDAKRFGWQIPEGQIKHNWIKMKDAIQDHIGSLNWGYRVQLREKSVTYLNSYGTFTGPHEISATNKKGKVEKLTADKFLVAVGLRPRYPDIPGAKECCISSDDIFSLPYNP</sequence>
<dbReference type="Proteomes" id="UP000887580">
    <property type="component" value="Unplaced"/>
</dbReference>
<dbReference type="WBParaSite" id="PS1159_v2.g10193.t1">
    <property type="protein sequence ID" value="PS1159_v2.g10193.t1"/>
    <property type="gene ID" value="PS1159_v2.g10193"/>
</dbReference>
<evidence type="ECO:0000313" key="1">
    <source>
        <dbReference type="Proteomes" id="UP000887580"/>
    </source>
</evidence>
<evidence type="ECO:0000313" key="2">
    <source>
        <dbReference type="WBParaSite" id="PS1159_v2.g10193.t1"/>
    </source>
</evidence>
<proteinExistence type="predicted"/>
<accession>A0AC35ERS3</accession>
<reference evidence="2" key="1">
    <citation type="submission" date="2025-08" db="UniProtKB">
        <authorList>
            <consortium name="WormBaseParasite"/>
        </authorList>
    </citation>
    <scope>IDENTIFICATION</scope>
</reference>
<protein>
    <submittedName>
        <fullName evidence="2">FAD/NAD(P)-binding domain-containing protein</fullName>
    </submittedName>
</protein>
<name>A0AC35ERS3_9BILA</name>
<organism evidence="1 2">
    <name type="scientific">Panagrolaimus sp. PS1159</name>
    <dbReference type="NCBI Taxonomy" id="55785"/>
    <lineage>
        <taxon>Eukaryota</taxon>
        <taxon>Metazoa</taxon>
        <taxon>Ecdysozoa</taxon>
        <taxon>Nematoda</taxon>
        <taxon>Chromadorea</taxon>
        <taxon>Rhabditida</taxon>
        <taxon>Tylenchina</taxon>
        <taxon>Panagrolaimomorpha</taxon>
        <taxon>Panagrolaimoidea</taxon>
        <taxon>Panagrolaimidae</taxon>
        <taxon>Panagrolaimus</taxon>
    </lineage>
</organism>